<proteinExistence type="predicted"/>
<dbReference type="EMBL" id="JAKWFO010000013">
    <property type="protein sequence ID" value="KAI9632975.1"/>
    <property type="molecule type" value="Genomic_DNA"/>
</dbReference>
<dbReference type="GeneID" id="77727157"/>
<gene>
    <name evidence="1" type="ORF">MKK02DRAFT_29971</name>
</gene>
<dbReference type="Proteomes" id="UP001164286">
    <property type="component" value="Unassembled WGS sequence"/>
</dbReference>
<dbReference type="AlphaFoldDB" id="A0AA38H2Y4"/>
<name>A0AA38H2Y4_9TREE</name>
<organism evidence="1 2">
    <name type="scientific">Dioszegia hungarica</name>
    <dbReference type="NCBI Taxonomy" id="4972"/>
    <lineage>
        <taxon>Eukaryota</taxon>
        <taxon>Fungi</taxon>
        <taxon>Dikarya</taxon>
        <taxon>Basidiomycota</taxon>
        <taxon>Agaricomycotina</taxon>
        <taxon>Tremellomycetes</taxon>
        <taxon>Tremellales</taxon>
        <taxon>Bulleribasidiaceae</taxon>
        <taxon>Dioszegia</taxon>
    </lineage>
</organism>
<evidence type="ECO:0000313" key="1">
    <source>
        <dbReference type="EMBL" id="KAI9632975.1"/>
    </source>
</evidence>
<keyword evidence="2" id="KW-1185">Reference proteome</keyword>
<evidence type="ECO:0000313" key="2">
    <source>
        <dbReference type="Proteomes" id="UP001164286"/>
    </source>
</evidence>
<protein>
    <submittedName>
        <fullName evidence="1">Uncharacterized protein</fullName>
    </submittedName>
</protein>
<accession>A0AA38H2Y4</accession>
<dbReference type="RefSeq" id="XP_052942752.1">
    <property type="nucleotide sequence ID" value="XM_053087952.1"/>
</dbReference>
<comment type="caution">
    <text evidence="1">The sequence shown here is derived from an EMBL/GenBank/DDBJ whole genome shotgun (WGS) entry which is preliminary data.</text>
</comment>
<sequence length="253" mass="26864">MDRVLSLIDCRCRATSSHAAGGPNAGVQTDCASTGDRDGVANGSKVLTSTGYHRDMGHLVPLAVDHWKAPVGQHLKGGDAKIFERVPPWGEIARPAFNDGQMRGVAICIGPLDDDVGRWNHVDRLVPGCVLDEPVSARAMVAGLRARSGVIRGCDRHMENSIDATLGVRFGEDLEGVDTLLRLPHDDVHQAVVRPSGVDKVFPVTLFDNVSGWRGAVEFASVAGSKVPAAEAGAILGVEDIMRPKPEVILTKG</sequence>
<reference evidence="1" key="1">
    <citation type="journal article" date="2022" name="G3 (Bethesda)">
        <title>High quality genome of the basidiomycete yeast Dioszegia hungarica PDD-24b-2 isolated from cloud water.</title>
        <authorList>
            <person name="Jarrige D."/>
            <person name="Haridas S."/>
            <person name="Bleykasten-Grosshans C."/>
            <person name="Joly M."/>
            <person name="Nadalig T."/>
            <person name="Sancelme M."/>
            <person name="Vuilleumier S."/>
            <person name="Grigoriev I.V."/>
            <person name="Amato P."/>
            <person name="Bringel F."/>
        </authorList>
    </citation>
    <scope>NUCLEOTIDE SEQUENCE</scope>
    <source>
        <strain evidence="1">PDD-24b-2</strain>
    </source>
</reference>